<dbReference type="GO" id="GO:0030029">
    <property type="term" value="P:actin filament-based process"/>
    <property type="evidence" value="ECO:0007669"/>
    <property type="project" value="EnsemblFungi"/>
</dbReference>
<comment type="subcellular location">
    <subcellularLocation>
        <location evidence="1 5">Nucleus envelope</location>
    </subcellularLocation>
</comment>
<organism evidence="9 11">
    <name type="scientific">Candida glabrata</name>
    <name type="common">Yeast</name>
    <name type="synonym">Torulopsis glabrata</name>
    <dbReference type="NCBI Taxonomy" id="5478"/>
    <lineage>
        <taxon>Eukaryota</taxon>
        <taxon>Fungi</taxon>
        <taxon>Dikarya</taxon>
        <taxon>Ascomycota</taxon>
        <taxon>Saccharomycotina</taxon>
        <taxon>Saccharomycetes</taxon>
        <taxon>Saccharomycetales</taxon>
        <taxon>Saccharomycetaceae</taxon>
        <taxon>Nakaseomyces</taxon>
    </lineage>
</organism>
<dbReference type="Pfam" id="PF12209">
    <property type="entry name" value="SAC3"/>
    <property type="match status" value="1"/>
</dbReference>
<sequence length="1195" mass="136717">MDNGKGQFLGPLVDSPEKFGFQRRSHGPRQMPKFLIAQQPQLRTKPFKQDSWDKSNQQKMLQLEESIDDLTDLYERLRKMREMERKMMENKGLVDKADHAKDLNDAIVFQGTCLDMCPIFERSRRNVEYTVYSYEKLSPDDKKAARSKALKVFARPAAAAAPPLPSDVRPPHILVKTLDYIVDNLLDTLPESEGFLWDRMRSIRQDFTYQNYCGPEAVDCNERIVRIHLLILHVMAKSKVKYSMQQELEQLHKSLITLSEIYDDVRAAGGTCPNEAEFRAYALLSKIRDPQYDKTIQDLPDYIFQDDLVQLAISFRTIISNSGFIERGFIKTENCLNYYQRFFKLIKSDSIPFLMASFLETYLGEVRFYGMKALSHSLNKKHKPLDFKYVEDMFLFNDREELLYFCEYYSITITDDGVDLKTLPHHSHKIPEKKPLNQSYLQCVEEKLQLSSKISIVNSGKPNSGEFFGNAIPQSKVKNLSVLKAAVQQPTNPTKPQNPFTFGKPEKRKDNSPLQVKTPALLKPTSATLKIEKKGNPLVSQTMSSDVSTLPTTSSVFQRTESRSPSKDIELSKIEPHQVPMKANFEFNQSKTTNSNKNTFNPQTTAKLKNKPKEPEKSNSGKISISKVQKESLILDIYNQVKNEVIHKNVSNIVEVSLKQRSHKSQIISDFSGDLFRAFIHEQLYMIYLQSHADILLEKSMGKKYLLTWLSKTKKKINKKKEIKQRSESIRIVSKQLGIPNYSIVPNEVNSSFVNKTSNVSFQSKGRDFSPLQLEKCNVSHSMVKQMKFWQPMDIKSLYFQKVLKKIPPSQNISILVILDNQNTIPNNWVLEKFSIKDSKKSTISVDDKNLNIIPYSLNSKDEDIKDTCLIAFNTGVTDFDIFDLEMKLKSDGEVLVKMISDIAAKANIKFTILVLYWDSQETPFSEDLISQYLKLKRITKHFSSLLQDIIIVNIGGKDPHKALEYSIETCGDLFTYKLTGRGEYYQRLKVEKRVASSDVDTINSQRIDAKLKRVLELEEKRYLQQIEETKKRKQNTYAHLESHILASPKRLKAKLPVLSSASGERKYRTPMTLKRRIVSTTPGDYPSTPTVIPPSNQGNAKRQKQIILSTPIQKKRPASLHVMPSSSSTDKTPVITVIGNGNLDENIHDSVLYRTPMNGSTINSNDQSGIETPSNLSNLEELKNLISSVKKKFK</sequence>
<gene>
    <name evidence="9" type="ORF">AO440_000922</name>
    <name evidence="10" type="ORF">AO440_004717</name>
</gene>
<evidence type="ECO:0000313" key="10">
    <source>
        <dbReference type="EMBL" id="KTB14242.1"/>
    </source>
</evidence>
<dbReference type="EMBL" id="LLZZ01000001">
    <property type="protein sequence ID" value="KTB14242.1"/>
    <property type="molecule type" value="Genomic_DNA"/>
</dbReference>
<dbReference type="GO" id="GO:0006611">
    <property type="term" value="P:protein export from nucleus"/>
    <property type="evidence" value="ECO:0007669"/>
    <property type="project" value="EnsemblFungi"/>
</dbReference>
<feature type="region of interest" description="Disordered" evidence="7">
    <location>
        <begin position="533"/>
        <end position="568"/>
    </location>
</feature>
<dbReference type="FunFam" id="1.25.40.990:FF:000008">
    <property type="entry name" value="Nuclear mRNA export protein SAC3"/>
    <property type="match status" value="1"/>
</dbReference>
<evidence type="ECO:0000313" key="9">
    <source>
        <dbReference type="EMBL" id="KTA98801.1"/>
    </source>
</evidence>
<dbReference type="InterPro" id="IPR000717">
    <property type="entry name" value="PCI_dom"/>
</dbReference>
<feature type="compositionally biased region" description="Low complexity" evidence="7">
    <location>
        <begin position="587"/>
        <end position="601"/>
    </location>
</feature>
<name>A0A0W0CGS4_CANGB</name>
<evidence type="ECO:0000256" key="2">
    <source>
        <dbReference type="ARBA" id="ARBA00022553"/>
    </source>
</evidence>
<dbReference type="InterPro" id="IPR005062">
    <property type="entry name" value="SAC3/GANP/THP3_conserved"/>
</dbReference>
<evidence type="ECO:0000256" key="4">
    <source>
        <dbReference type="ARBA" id="ARBA00038443"/>
    </source>
</evidence>
<feature type="compositionally biased region" description="Polar residues" evidence="7">
    <location>
        <begin position="538"/>
        <end position="559"/>
    </location>
</feature>
<keyword evidence="3 5" id="KW-0539">Nucleus</keyword>
<feature type="region of interest" description="Disordered" evidence="7">
    <location>
        <begin position="1"/>
        <end position="26"/>
    </location>
</feature>
<dbReference type="VEuPathDB" id="FungiDB:GWK60_E00891"/>
<dbReference type="PANTHER" id="PTHR12436:SF3">
    <property type="entry name" value="GERMINAL-CENTER ASSOCIATED NUCLEAR PROTEIN"/>
    <property type="match status" value="1"/>
</dbReference>
<keyword evidence="2" id="KW-0597">Phosphoprotein</keyword>
<dbReference type="EMBL" id="LLZZ01000151">
    <property type="protein sequence ID" value="KTA98801.1"/>
    <property type="molecule type" value="Genomic_DNA"/>
</dbReference>
<dbReference type="GO" id="GO:0000973">
    <property type="term" value="P:post-transcriptional tethering of RNA polymerase II gene DNA at nuclear periphery"/>
    <property type="evidence" value="ECO:0007669"/>
    <property type="project" value="EnsemblFungi"/>
</dbReference>
<evidence type="ECO:0000256" key="6">
    <source>
        <dbReference type="SAM" id="Coils"/>
    </source>
</evidence>
<dbReference type="AlphaFoldDB" id="A0A0W0CGS4"/>
<proteinExistence type="inferred from homology"/>
<feature type="domain" description="PCI" evidence="8">
    <location>
        <begin position="247"/>
        <end position="436"/>
    </location>
</feature>
<dbReference type="GO" id="GO:0006406">
    <property type="term" value="P:mRNA export from nucleus"/>
    <property type="evidence" value="ECO:0007669"/>
    <property type="project" value="UniProtKB-UniRule"/>
</dbReference>
<evidence type="ECO:0000256" key="7">
    <source>
        <dbReference type="SAM" id="MobiDB-lite"/>
    </source>
</evidence>
<feature type="region of interest" description="Disordered" evidence="7">
    <location>
        <begin position="488"/>
        <end position="520"/>
    </location>
</feature>
<feature type="region of interest" description="Disordered" evidence="7">
    <location>
        <begin position="587"/>
        <end position="623"/>
    </location>
</feature>
<evidence type="ECO:0000256" key="1">
    <source>
        <dbReference type="ARBA" id="ARBA00004259"/>
    </source>
</evidence>
<dbReference type="GO" id="GO:0070390">
    <property type="term" value="C:transcription export complex 2"/>
    <property type="evidence" value="ECO:0007669"/>
    <property type="project" value="UniProtKB-UniRule"/>
</dbReference>
<evidence type="ECO:0000259" key="8">
    <source>
        <dbReference type="PROSITE" id="PS50250"/>
    </source>
</evidence>
<dbReference type="InterPro" id="IPR024293">
    <property type="entry name" value="SAC3_helical"/>
</dbReference>
<dbReference type="GO" id="GO:0005737">
    <property type="term" value="C:cytoplasm"/>
    <property type="evidence" value="ECO:0007669"/>
    <property type="project" value="TreeGrafter"/>
</dbReference>
<comment type="similarity">
    <text evidence="4 5">Belongs to the SAC3 family.</text>
</comment>
<keyword evidence="6" id="KW-0175">Coiled coil</keyword>
<dbReference type="PROSITE" id="PS50250">
    <property type="entry name" value="PCI"/>
    <property type="match status" value="1"/>
</dbReference>
<dbReference type="GO" id="GO:0071028">
    <property type="term" value="P:nuclear mRNA surveillance"/>
    <property type="evidence" value="ECO:0007669"/>
    <property type="project" value="EnsemblFungi"/>
</dbReference>
<dbReference type="InterPro" id="IPR017173">
    <property type="entry name" value="Sac3"/>
</dbReference>
<dbReference type="GO" id="GO:0044614">
    <property type="term" value="C:nuclear pore cytoplasmic filaments"/>
    <property type="evidence" value="ECO:0007669"/>
    <property type="project" value="EnsemblFungi"/>
</dbReference>
<dbReference type="VEuPathDB" id="FungiDB:B1J91_E01111g"/>
<dbReference type="GO" id="GO:0006283">
    <property type="term" value="P:transcription-coupled nucleotide-excision repair"/>
    <property type="evidence" value="ECO:0007669"/>
    <property type="project" value="EnsemblFungi"/>
</dbReference>
<dbReference type="PIRSF" id="PIRSF037320">
    <property type="entry name" value="mRNA_export_factor_Sac3"/>
    <property type="match status" value="1"/>
</dbReference>
<feature type="compositionally biased region" description="Low complexity" evidence="7">
    <location>
        <begin position="488"/>
        <end position="502"/>
    </location>
</feature>
<dbReference type="Pfam" id="PF03399">
    <property type="entry name" value="SAC3_GANP"/>
    <property type="match status" value="1"/>
</dbReference>
<dbReference type="Gene3D" id="6.10.250.2880">
    <property type="match status" value="1"/>
</dbReference>
<evidence type="ECO:0000256" key="3">
    <source>
        <dbReference type="ARBA" id="ARBA00023242"/>
    </source>
</evidence>
<accession>A0A0W0CGS4</accession>
<reference evidence="9 11" key="1">
    <citation type="submission" date="2015-10" db="EMBL/GenBank/DDBJ databases">
        <title>Draft genomes sequences of Candida glabrata isolates 1A, 1B, 2A, 2B, 3A and 3B.</title>
        <authorList>
            <person name="Haavelsrud O.E."/>
            <person name="Gaustad P."/>
        </authorList>
    </citation>
    <scope>NUCLEOTIDE SEQUENCE [LARGE SCALE GENOMIC DNA]</scope>
    <source>
        <strain evidence="9">910700640</strain>
    </source>
</reference>
<protein>
    <recommendedName>
        <fullName evidence="5">Nuclear mRNA export factor</fullName>
    </recommendedName>
</protein>
<dbReference type="GO" id="GO:0031124">
    <property type="term" value="P:mRNA 3'-end processing"/>
    <property type="evidence" value="ECO:0007669"/>
    <property type="project" value="EnsemblFungi"/>
</dbReference>
<evidence type="ECO:0000256" key="5">
    <source>
        <dbReference type="PIRNR" id="PIRNR037320"/>
    </source>
</evidence>
<dbReference type="InterPro" id="IPR045107">
    <property type="entry name" value="SAC3/GANP/THP3"/>
</dbReference>
<dbReference type="VEuPathDB" id="FungiDB:CAGL0E01111g"/>
<dbReference type="VEuPathDB" id="FungiDB:GVI51_E00891"/>
<feature type="coiled-coil region" evidence="6">
    <location>
        <begin position="1013"/>
        <end position="1044"/>
    </location>
</feature>
<evidence type="ECO:0000313" key="11">
    <source>
        <dbReference type="Proteomes" id="UP000054886"/>
    </source>
</evidence>
<dbReference type="PANTHER" id="PTHR12436">
    <property type="entry name" value="80 KDA MCM3-ASSOCIATED PROTEIN"/>
    <property type="match status" value="1"/>
</dbReference>
<dbReference type="GO" id="GO:0042274">
    <property type="term" value="P:ribosomal small subunit biogenesis"/>
    <property type="evidence" value="ECO:0007669"/>
    <property type="project" value="UniProtKB-UniRule"/>
</dbReference>
<feature type="region of interest" description="Disordered" evidence="7">
    <location>
        <begin position="1079"/>
        <end position="1102"/>
    </location>
</feature>
<dbReference type="Gene3D" id="1.25.40.990">
    <property type="match status" value="1"/>
</dbReference>
<comment type="caution">
    <text evidence="9">The sequence shown here is derived from an EMBL/GenBank/DDBJ whole genome shotgun (WGS) entry which is preliminary data.</text>
</comment>
<dbReference type="GO" id="GO:0000278">
    <property type="term" value="P:mitotic cell cycle"/>
    <property type="evidence" value="ECO:0007669"/>
    <property type="project" value="EnsemblFungi"/>
</dbReference>
<dbReference type="Proteomes" id="UP000054886">
    <property type="component" value="Unassembled WGS sequence"/>
</dbReference>